<accession>A0ABD3NIP5</accession>
<sequence>MAALEPWALALLILASILIGLYLIYRILLLIAPSLYSSMISSNSISVDNFVGGPPSPSSALKCWVLNRFNVGGRQAKKQPGDSYSLKVSDSDKLPGMKITCRDENGDGIASSSSLPPVIVGTIRMGFGHHRIAYAAASWGLNAGNDNDNEKRRETWFHDFLNIDSEEAQMIKDTDKLYSRGSRLASELGGPVEKFWGSLTKSGDEDSLRVTYQFSEHMIPLINNLDKNSPIIATHSMVACAAVAAGFKNVINLVIDNHAQWFVVVPGALNLVQGPSNYHSFLKMGVPEDFLALAGHWIPRDLVEGIPDTCAWRIQRRKDGKPLRIIIPVGGAGAQRKFIVEMVGAFAGLVKEGKVQLFLNAGDHEHMKEAFLEALNGNGMEYDTVTDMEGVMDFKKRMVTEEPAKNVTLFTYTEYFTAVATTDILCNVADVLACKPSELAFYPIPKLMIRRVGDHEAYSALRASELGDGTLEVREVPLAVRYVELFLSTNLLEVMNTSIVNNNKIGLYDGCKNAVRIALERAKK</sequence>
<proteinExistence type="predicted"/>
<keyword evidence="1" id="KW-1133">Transmembrane helix</keyword>
<evidence type="ECO:0000259" key="3">
    <source>
        <dbReference type="Pfam" id="PF22053"/>
    </source>
</evidence>
<dbReference type="Pfam" id="PF22053">
    <property type="entry name" value="DUF6938"/>
    <property type="match status" value="1"/>
</dbReference>
<evidence type="ECO:0000313" key="4">
    <source>
        <dbReference type="EMBL" id="KAL3774411.1"/>
    </source>
</evidence>
<evidence type="ECO:0000313" key="5">
    <source>
        <dbReference type="Proteomes" id="UP001530400"/>
    </source>
</evidence>
<organism evidence="4 5">
    <name type="scientific">Cyclotella atomus</name>
    <dbReference type="NCBI Taxonomy" id="382360"/>
    <lineage>
        <taxon>Eukaryota</taxon>
        <taxon>Sar</taxon>
        <taxon>Stramenopiles</taxon>
        <taxon>Ochrophyta</taxon>
        <taxon>Bacillariophyta</taxon>
        <taxon>Coscinodiscophyceae</taxon>
        <taxon>Thalassiosirophycidae</taxon>
        <taxon>Stephanodiscales</taxon>
        <taxon>Stephanodiscaceae</taxon>
        <taxon>Cyclotella</taxon>
    </lineage>
</organism>
<dbReference type="InterPro" id="IPR054217">
    <property type="entry name" value="DUF6937"/>
</dbReference>
<keyword evidence="1" id="KW-0472">Membrane</keyword>
<feature type="domain" description="DUF6938" evidence="3">
    <location>
        <begin position="286"/>
        <end position="518"/>
    </location>
</feature>
<feature type="domain" description="DUF6937" evidence="2">
    <location>
        <begin position="83"/>
        <end position="281"/>
    </location>
</feature>
<evidence type="ECO:0000259" key="2">
    <source>
        <dbReference type="Pfam" id="PF22052"/>
    </source>
</evidence>
<keyword evidence="1" id="KW-0812">Transmembrane</keyword>
<name>A0ABD3NIP5_9STRA</name>
<dbReference type="InterPro" id="IPR054218">
    <property type="entry name" value="DUF6938"/>
</dbReference>
<dbReference type="EMBL" id="JALLPJ020001195">
    <property type="protein sequence ID" value="KAL3774411.1"/>
    <property type="molecule type" value="Genomic_DNA"/>
</dbReference>
<feature type="transmembrane region" description="Helical" evidence="1">
    <location>
        <begin position="6"/>
        <end position="32"/>
    </location>
</feature>
<dbReference type="Proteomes" id="UP001530400">
    <property type="component" value="Unassembled WGS sequence"/>
</dbReference>
<reference evidence="4 5" key="1">
    <citation type="submission" date="2024-10" db="EMBL/GenBank/DDBJ databases">
        <title>Updated reference genomes for cyclostephanoid diatoms.</title>
        <authorList>
            <person name="Roberts W.R."/>
            <person name="Alverson A.J."/>
        </authorList>
    </citation>
    <scope>NUCLEOTIDE SEQUENCE [LARGE SCALE GENOMIC DNA]</scope>
    <source>
        <strain evidence="4 5">AJA010-31</strain>
    </source>
</reference>
<protein>
    <submittedName>
        <fullName evidence="4">Uncharacterized protein</fullName>
    </submittedName>
</protein>
<dbReference type="AlphaFoldDB" id="A0ABD3NIP5"/>
<gene>
    <name evidence="4" type="ORF">ACHAWO_008809</name>
</gene>
<dbReference type="Pfam" id="PF22052">
    <property type="entry name" value="DUF6937"/>
    <property type="match status" value="1"/>
</dbReference>
<evidence type="ECO:0000256" key="1">
    <source>
        <dbReference type="SAM" id="Phobius"/>
    </source>
</evidence>
<keyword evidence="5" id="KW-1185">Reference proteome</keyword>
<comment type="caution">
    <text evidence="4">The sequence shown here is derived from an EMBL/GenBank/DDBJ whole genome shotgun (WGS) entry which is preliminary data.</text>
</comment>